<proteinExistence type="inferred from homology"/>
<dbReference type="InterPro" id="IPR050079">
    <property type="entry name" value="DEAD_box_RNA_helicase"/>
</dbReference>
<dbReference type="InterPro" id="IPR011545">
    <property type="entry name" value="DEAD/DEAH_box_helicase_dom"/>
</dbReference>
<dbReference type="SMART" id="SM00487">
    <property type="entry name" value="DEXDc"/>
    <property type="match status" value="1"/>
</dbReference>
<keyword evidence="5" id="KW-0547">Nucleotide-binding</keyword>
<dbReference type="PANTHER" id="PTHR47959">
    <property type="entry name" value="ATP-DEPENDENT RNA HELICASE RHLE-RELATED"/>
    <property type="match status" value="1"/>
</dbReference>
<accession>A0ABT7CT60</accession>
<dbReference type="EMBL" id="JASJOT010000027">
    <property type="protein sequence ID" value="MDJ1496934.1"/>
    <property type="molecule type" value="Genomic_DNA"/>
</dbReference>
<evidence type="ECO:0000313" key="13">
    <source>
        <dbReference type="Proteomes" id="UP001228581"/>
    </source>
</evidence>
<organism evidence="12 13">
    <name type="scientific">Xanthocytophaga flava</name>
    <dbReference type="NCBI Taxonomy" id="3048013"/>
    <lineage>
        <taxon>Bacteria</taxon>
        <taxon>Pseudomonadati</taxon>
        <taxon>Bacteroidota</taxon>
        <taxon>Cytophagia</taxon>
        <taxon>Cytophagales</taxon>
        <taxon>Rhodocytophagaceae</taxon>
        <taxon>Xanthocytophaga</taxon>
    </lineage>
</organism>
<keyword evidence="9" id="KW-0051">Antiviral defense</keyword>
<dbReference type="SMART" id="SM00490">
    <property type="entry name" value="HELICc"/>
    <property type="match status" value="1"/>
</dbReference>
<dbReference type="Gene3D" id="1.10.3210.30">
    <property type="match status" value="1"/>
</dbReference>
<dbReference type="Proteomes" id="UP001228581">
    <property type="component" value="Unassembled WGS sequence"/>
</dbReference>
<evidence type="ECO:0000256" key="9">
    <source>
        <dbReference type="ARBA" id="ARBA00023118"/>
    </source>
</evidence>
<dbReference type="NCBIfam" id="TIGR01596">
    <property type="entry name" value="cas3_HD"/>
    <property type="match status" value="1"/>
</dbReference>
<dbReference type="NCBIfam" id="TIGR01587">
    <property type="entry name" value="cas3_core"/>
    <property type="match status" value="1"/>
</dbReference>
<dbReference type="InterPro" id="IPR001650">
    <property type="entry name" value="Helicase_C-like"/>
</dbReference>
<evidence type="ECO:0000256" key="4">
    <source>
        <dbReference type="ARBA" id="ARBA00022723"/>
    </source>
</evidence>
<dbReference type="Pfam" id="PF18019">
    <property type="entry name" value="Cas3_HD"/>
    <property type="match status" value="1"/>
</dbReference>
<dbReference type="InterPro" id="IPR054712">
    <property type="entry name" value="Cas3-like_dom"/>
</dbReference>
<evidence type="ECO:0000256" key="2">
    <source>
        <dbReference type="ARBA" id="ARBA00009046"/>
    </source>
</evidence>
<reference evidence="12 13" key="1">
    <citation type="submission" date="2023-05" db="EMBL/GenBank/DDBJ databases">
        <authorList>
            <person name="Zhang X."/>
        </authorList>
    </citation>
    <scope>NUCLEOTIDE SEQUENCE [LARGE SCALE GENOMIC DNA]</scope>
    <source>
        <strain evidence="12 13">DM2B3-1</strain>
    </source>
</reference>
<gene>
    <name evidence="12" type="primary">cas3</name>
    <name evidence="12" type="ORF">QNI19_28620</name>
</gene>
<dbReference type="PANTHER" id="PTHR47959:SF16">
    <property type="entry name" value="CRISPR-ASSOCIATED NUCLEASE_HELICASE CAS3-RELATED"/>
    <property type="match status" value="1"/>
</dbReference>
<dbReference type="SUPFAM" id="SSF52540">
    <property type="entry name" value="P-loop containing nucleoside triphosphate hydrolases"/>
    <property type="match status" value="1"/>
</dbReference>
<keyword evidence="8" id="KW-0067">ATP-binding</keyword>
<comment type="similarity">
    <text evidence="10">Belongs to the DEAD box helicase family.</text>
</comment>
<comment type="similarity">
    <text evidence="1">In the N-terminal section; belongs to the CRISPR-associated nuclease Cas3-HD family.</text>
</comment>
<sequence length="717" mass="82873">MKDLHEILAKSKNYGNLTLLEHTEHVTQAIEKFATEFAFDFNVDIARKGSILHDLGKAHPYFQRRMQEYNGVSLAESNEWDFAHRHEISSLAFLPLFPKDEWNTLIDLVIAHHKSIENDPSERGILDLKTNDRAWKEHHLKDWENWCEYGLQIVQKFGIAIRSISIEEATEALEYVESYCENKKYTWSPLRGLLKSADHFASAFMGKTKWKLKPLFKIPNLSHYHKPERQSSIYPLSQVSTDNPKKHTLVVAPTGAGKTDFLLRRCRKRVFYTLPFQASINAMYLRIQRDISPDNPDLDIRLLHATSKIVVKNRIDEQILQPLVGSSVKILTPHQLAAIVFGTSGFESVMLDIQETDIILDEIHTYSDYSQAMVLEIVKALLRLDCRIHIGTATMPTVLYKELLALLGGEESVYEVKLSDEILSTFNRHQIYKVADENEINSILETAFARNEKVLVIYNTIGEAQDAFQKFQEDFPHIEKMLIHSRFKRGDRVALEKRLTEEFNEKISPCLVVSTQVVEVSLDISFDRMITQAAPLDSLIQRFGRVNRKRNETTIGKYKPIHVITPGTSVLPYKMNIVKASFEQLPDNGELLEEHTLQAKIDSVYPVLDTKQIDVHLIFKANKYTIKELTNFRKAVLVEALEIESATCILESDRTKYETADWEERLYMEIPVNYKSVSRHKSKFEQLQIGMYPFVIPQREDQYQLLGLQLIEHDNFF</sequence>
<dbReference type="InterPro" id="IPR006474">
    <property type="entry name" value="Helicase_Cas3_CRISPR-ass_core"/>
</dbReference>
<evidence type="ECO:0000259" key="11">
    <source>
        <dbReference type="PROSITE" id="PS51643"/>
    </source>
</evidence>
<evidence type="ECO:0000313" key="12">
    <source>
        <dbReference type="EMBL" id="MDJ1496934.1"/>
    </source>
</evidence>
<dbReference type="CDD" id="cd09641">
    <property type="entry name" value="Cas3''_I"/>
    <property type="match status" value="1"/>
</dbReference>
<feature type="domain" description="HD Cas3-type" evidence="11">
    <location>
        <begin position="12"/>
        <end position="200"/>
    </location>
</feature>
<protein>
    <submittedName>
        <fullName evidence="12">CRISPR-associated helicase Cas3</fullName>
    </submittedName>
</protein>
<keyword evidence="6" id="KW-0378">Hydrolase</keyword>
<dbReference type="InterPro" id="IPR038257">
    <property type="entry name" value="CRISPR-assoc_Cas3_HD_sf"/>
</dbReference>
<dbReference type="RefSeq" id="WP_314002090.1">
    <property type="nucleotide sequence ID" value="NZ_JASJOT010000027.1"/>
</dbReference>
<keyword evidence="7" id="KW-0347">Helicase</keyword>
<dbReference type="InterPro" id="IPR014001">
    <property type="entry name" value="Helicase_ATP-bd"/>
</dbReference>
<name>A0ABT7CT60_9BACT</name>
<evidence type="ECO:0000256" key="6">
    <source>
        <dbReference type="ARBA" id="ARBA00022801"/>
    </source>
</evidence>
<dbReference type="Pfam" id="PF22590">
    <property type="entry name" value="Cas3-like_C_2"/>
    <property type="match status" value="1"/>
</dbReference>
<keyword evidence="3" id="KW-0540">Nuclease</keyword>
<evidence type="ECO:0000256" key="1">
    <source>
        <dbReference type="ARBA" id="ARBA00006847"/>
    </source>
</evidence>
<dbReference type="InterPro" id="IPR006483">
    <property type="entry name" value="CRISPR-assoc_Cas3_HD"/>
</dbReference>
<dbReference type="PROSITE" id="PS51643">
    <property type="entry name" value="HD_CAS3"/>
    <property type="match status" value="1"/>
</dbReference>
<evidence type="ECO:0000256" key="5">
    <source>
        <dbReference type="ARBA" id="ARBA00022741"/>
    </source>
</evidence>
<comment type="caution">
    <text evidence="12">The sequence shown here is derived from an EMBL/GenBank/DDBJ whole genome shotgun (WGS) entry which is preliminary data.</text>
</comment>
<keyword evidence="4" id="KW-0479">Metal-binding</keyword>
<dbReference type="Pfam" id="PF00270">
    <property type="entry name" value="DEAD"/>
    <property type="match status" value="1"/>
</dbReference>
<evidence type="ECO:0000256" key="7">
    <source>
        <dbReference type="ARBA" id="ARBA00022806"/>
    </source>
</evidence>
<dbReference type="InterPro" id="IPR027417">
    <property type="entry name" value="P-loop_NTPase"/>
</dbReference>
<evidence type="ECO:0000256" key="10">
    <source>
        <dbReference type="ARBA" id="ARBA00038437"/>
    </source>
</evidence>
<evidence type="ECO:0000256" key="8">
    <source>
        <dbReference type="ARBA" id="ARBA00022840"/>
    </source>
</evidence>
<keyword evidence="13" id="KW-1185">Reference proteome</keyword>
<dbReference type="Gene3D" id="3.40.50.300">
    <property type="entry name" value="P-loop containing nucleotide triphosphate hydrolases"/>
    <property type="match status" value="2"/>
</dbReference>
<evidence type="ECO:0000256" key="3">
    <source>
        <dbReference type="ARBA" id="ARBA00022722"/>
    </source>
</evidence>
<dbReference type="SUPFAM" id="SSF109604">
    <property type="entry name" value="HD-domain/PDEase-like"/>
    <property type="match status" value="1"/>
</dbReference>
<comment type="similarity">
    <text evidence="2">In the central section; belongs to the CRISPR-associated helicase Cas3 family.</text>
</comment>